<gene>
    <name evidence="1" type="ORF">SAMN05444921_12668</name>
</gene>
<dbReference type="Proteomes" id="UP000199063">
    <property type="component" value="Unassembled WGS sequence"/>
</dbReference>
<dbReference type="EMBL" id="FNHI01000026">
    <property type="protein sequence ID" value="SDN40962.1"/>
    <property type="molecule type" value="Genomic_DNA"/>
</dbReference>
<protein>
    <submittedName>
        <fullName evidence="1">Uncharacterized protein</fullName>
    </submittedName>
</protein>
<accession>A0A1H0B5W6</accession>
<dbReference type="AlphaFoldDB" id="A0A1H0B5W6"/>
<name>A0A1H0B5W6_9ACTN</name>
<evidence type="ECO:0000313" key="1">
    <source>
        <dbReference type="EMBL" id="SDN40962.1"/>
    </source>
</evidence>
<evidence type="ECO:0000313" key="2">
    <source>
        <dbReference type="Proteomes" id="UP000199063"/>
    </source>
</evidence>
<keyword evidence="2" id="KW-1185">Reference proteome</keyword>
<proteinExistence type="predicted"/>
<reference evidence="2" key="1">
    <citation type="submission" date="2016-10" db="EMBL/GenBank/DDBJ databases">
        <authorList>
            <person name="Varghese N."/>
            <person name="Submissions S."/>
        </authorList>
    </citation>
    <scope>NUCLEOTIDE SEQUENCE [LARGE SCALE GENOMIC DNA]</scope>
    <source>
        <strain evidence="2">CGMCC 4.7042</strain>
    </source>
</reference>
<dbReference type="STRING" id="1196353.SAMN05444921_12668"/>
<organism evidence="1 2">
    <name type="scientific">Streptomyces wuyuanensis</name>
    <dbReference type="NCBI Taxonomy" id="1196353"/>
    <lineage>
        <taxon>Bacteria</taxon>
        <taxon>Bacillati</taxon>
        <taxon>Actinomycetota</taxon>
        <taxon>Actinomycetes</taxon>
        <taxon>Kitasatosporales</taxon>
        <taxon>Streptomycetaceae</taxon>
        <taxon>Streptomyces</taxon>
    </lineage>
</organism>
<sequence length="59" mass="6285">MPMLDRQDNVFVLNLGDGENCLHPDWIASANAAADEVENPDAPHALVTAATELTVRPGT</sequence>